<keyword evidence="1" id="KW-1133">Transmembrane helix</keyword>
<evidence type="ECO:0000313" key="3">
    <source>
        <dbReference type="EMBL" id="TFY65385.1"/>
    </source>
</evidence>
<protein>
    <recommendedName>
        <fullName evidence="2">DUF6533 domain-containing protein</fullName>
    </recommendedName>
</protein>
<dbReference type="EMBL" id="SEKV01000070">
    <property type="protein sequence ID" value="TFY65385.1"/>
    <property type="molecule type" value="Genomic_DNA"/>
</dbReference>
<reference evidence="3 4" key="1">
    <citation type="submission" date="2019-01" db="EMBL/GenBank/DDBJ databases">
        <title>Genome sequencing of the rare red list fungi Fomitopsis rosea.</title>
        <authorList>
            <person name="Buettner E."/>
            <person name="Kellner H."/>
        </authorList>
    </citation>
    <scope>NUCLEOTIDE SEQUENCE [LARGE SCALE GENOMIC DNA]</scope>
    <source>
        <strain evidence="3 4">DSM 105464</strain>
    </source>
</reference>
<name>A0A4Y9YSL9_9APHY</name>
<keyword evidence="1" id="KW-0812">Transmembrane</keyword>
<evidence type="ECO:0000256" key="1">
    <source>
        <dbReference type="SAM" id="Phobius"/>
    </source>
</evidence>
<accession>A0A4Y9YSL9</accession>
<dbReference type="AlphaFoldDB" id="A0A4Y9YSL9"/>
<sequence>MSASIDVAGILRIVFSDNCFLVAAIACYAFDRCIRAGREIDLIWSRGYSLVSALYVLLEVSTVLSLGLLGAQNLLNLGCKVVLDVEVITASYDGVTAVIAALRVYAINDRDWQLSAVVLLLLLLRSAFDLASAHQCDQSSD</sequence>
<organism evidence="3 4">
    <name type="scientific">Rhodofomes roseus</name>
    <dbReference type="NCBI Taxonomy" id="34475"/>
    <lineage>
        <taxon>Eukaryota</taxon>
        <taxon>Fungi</taxon>
        <taxon>Dikarya</taxon>
        <taxon>Basidiomycota</taxon>
        <taxon>Agaricomycotina</taxon>
        <taxon>Agaricomycetes</taxon>
        <taxon>Polyporales</taxon>
        <taxon>Rhodofomes</taxon>
    </lineage>
</organism>
<dbReference type="InterPro" id="IPR045340">
    <property type="entry name" value="DUF6533"/>
</dbReference>
<gene>
    <name evidence="3" type="ORF">EVJ58_g2005</name>
</gene>
<feature type="domain" description="DUF6533" evidence="2">
    <location>
        <begin position="19"/>
        <end position="58"/>
    </location>
</feature>
<proteinExistence type="predicted"/>
<evidence type="ECO:0000259" key="2">
    <source>
        <dbReference type="Pfam" id="PF20151"/>
    </source>
</evidence>
<comment type="caution">
    <text evidence="3">The sequence shown here is derived from an EMBL/GenBank/DDBJ whole genome shotgun (WGS) entry which is preliminary data.</text>
</comment>
<dbReference type="Pfam" id="PF20151">
    <property type="entry name" value="DUF6533"/>
    <property type="match status" value="1"/>
</dbReference>
<feature type="transmembrane region" description="Helical" evidence="1">
    <location>
        <begin position="81"/>
        <end position="106"/>
    </location>
</feature>
<feature type="transmembrane region" description="Helical" evidence="1">
    <location>
        <begin position="48"/>
        <end position="69"/>
    </location>
</feature>
<dbReference type="Proteomes" id="UP000298390">
    <property type="component" value="Unassembled WGS sequence"/>
</dbReference>
<keyword evidence="1" id="KW-0472">Membrane</keyword>
<evidence type="ECO:0000313" key="4">
    <source>
        <dbReference type="Proteomes" id="UP000298390"/>
    </source>
</evidence>